<dbReference type="GO" id="GO:0005615">
    <property type="term" value="C:extracellular space"/>
    <property type="evidence" value="ECO:0007669"/>
    <property type="project" value="InterPro"/>
</dbReference>
<dbReference type="InterPro" id="IPR042178">
    <property type="entry name" value="Serpin_sf_1"/>
</dbReference>
<dbReference type="RefSeq" id="XP_030375183.1">
    <property type="nucleotide sequence ID" value="XM_030519323.1"/>
</dbReference>
<keyword evidence="1" id="KW-0646">Protease inhibitor</keyword>
<proteinExistence type="inferred from homology"/>
<evidence type="ECO:0000256" key="2">
    <source>
        <dbReference type="ARBA" id="ARBA00022900"/>
    </source>
</evidence>
<gene>
    <name evidence="6" type="primary">LOC115624585</name>
</gene>
<feature type="domain" description="Serpin" evidence="4">
    <location>
        <begin position="29"/>
        <end position="380"/>
    </location>
</feature>
<dbReference type="InterPro" id="IPR023796">
    <property type="entry name" value="Serpin_dom"/>
</dbReference>
<dbReference type="PANTHER" id="PTHR11461:SF372">
    <property type="entry name" value="ACCESSORY GLAND PROTEIN ACP76A-RELATED"/>
    <property type="match status" value="1"/>
</dbReference>
<organism evidence="5 6">
    <name type="scientific">Drosophila lebanonensis</name>
    <name type="common">Fruit fly</name>
    <name type="synonym">Scaptodrosophila lebanonensis</name>
    <dbReference type="NCBI Taxonomy" id="7225"/>
    <lineage>
        <taxon>Eukaryota</taxon>
        <taxon>Metazoa</taxon>
        <taxon>Ecdysozoa</taxon>
        <taxon>Arthropoda</taxon>
        <taxon>Hexapoda</taxon>
        <taxon>Insecta</taxon>
        <taxon>Pterygota</taxon>
        <taxon>Neoptera</taxon>
        <taxon>Endopterygota</taxon>
        <taxon>Diptera</taxon>
        <taxon>Brachycera</taxon>
        <taxon>Muscomorpha</taxon>
        <taxon>Ephydroidea</taxon>
        <taxon>Drosophilidae</taxon>
        <taxon>Scaptodrosophila</taxon>
    </lineage>
</organism>
<dbReference type="AlphaFoldDB" id="A0A6J2TJ82"/>
<protein>
    <submittedName>
        <fullName evidence="6">Leukocyte elastase inhibitor C-like</fullName>
    </submittedName>
</protein>
<evidence type="ECO:0000256" key="1">
    <source>
        <dbReference type="ARBA" id="ARBA00022690"/>
    </source>
</evidence>
<dbReference type="InterPro" id="IPR036186">
    <property type="entry name" value="Serpin_sf"/>
</dbReference>
<keyword evidence="2" id="KW-0722">Serine protease inhibitor</keyword>
<dbReference type="Gene3D" id="3.30.497.10">
    <property type="entry name" value="Antithrombin, subunit I, domain 2"/>
    <property type="match status" value="1"/>
</dbReference>
<name>A0A6J2TJ82_DROLE</name>
<dbReference type="GO" id="GO:0004867">
    <property type="term" value="F:serine-type endopeptidase inhibitor activity"/>
    <property type="evidence" value="ECO:0007669"/>
    <property type="project" value="UniProtKB-KW"/>
</dbReference>
<dbReference type="GeneID" id="115624585"/>
<dbReference type="Gene3D" id="2.30.39.10">
    <property type="entry name" value="Alpha-1-antitrypsin, domain 1"/>
    <property type="match status" value="1"/>
</dbReference>
<evidence type="ECO:0000313" key="6">
    <source>
        <dbReference type="RefSeq" id="XP_030375183.1"/>
    </source>
</evidence>
<dbReference type="PANTHER" id="PTHR11461">
    <property type="entry name" value="SERINE PROTEASE INHIBITOR, SERPIN"/>
    <property type="match status" value="1"/>
</dbReference>
<comment type="similarity">
    <text evidence="3">Belongs to the serpin family.</text>
</comment>
<dbReference type="InterPro" id="IPR000215">
    <property type="entry name" value="Serpin_fam"/>
</dbReference>
<dbReference type="OrthoDB" id="7870891at2759"/>
<reference evidence="6" key="1">
    <citation type="submission" date="2025-08" db="UniProtKB">
        <authorList>
            <consortium name="RefSeq"/>
        </authorList>
    </citation>
    <scope>IDENTIFICATION</scope>
    <source>
        <strain evidence="6">11010-0011.00</strain>
        <tissue evidence="6">Whole body</tissue>
    </source>
</reference>
<accession>A0A6J2TJ82</accession>
<dbReference type="Proteomes" id="UP000504634">
    <property type="component" value="Unplaced"/>
</dbReference>
<keyword evidence="5" id="KW-1185">Reference proteome</keyword>
<sequence>MANGVGASTLRLGLIINALSLGVADLFVSELYGELSSKYVRENIVICPASLRMGLILLYIGAEGEAAAELKNTLYLHGDTKTQILEDHKKQISITNADITMQISQKLYVDHKFKIDPHYISTGWKYLSGPAVEPAHFENPESAAKHICNQIERHMLNKFKETVASSEISSHTKIFLASAFYFSGKWQKPFMKLGTRKFYNVMTGLHMSVTMYGKTDEVLHGDLPELNAKGVEIPYKNSNISMLIILPEENDNNLRHMEQVLRTVDFRTLNNNFRRGNVHIEMPRFRIEYEMDFNEVLKAIGLSSLFSNPDLSSLSRQMGLRLSNTKQKGVIEVNTNNDNGRSTIDDNPYNPPKKFIVDRQFIFIVKDPYMVYFVGHVIRPQ</sequence>
<dbReference type="SMART" id="SM00093">
    <property type="entry name" value="SERPIN"/>
    <property type="match status" value="1"/>
</dbReference>
<dbReference type="InterPro" id="IPR042185">
    <property type="entry name" value="Serpin_sf_2"/>
</dbReference>
<dbReference type="SUPFAM" id="SSF56574">
    <property type="entry name" value="Serpins"/>
    <property type="match status" value="1"/>
</dbReference>
<dbReference type="Pfam" id="PF00079">
    <property type="entry name" value="Serpin"/>
    <property type="match status" value="1"/>
</dbReference>
<evidence type="ECO:0000256" key="3">
    <source>
        <dbReference type="RuleBase" id="RU000411"/>
    </source>
</evidence>
<evidence type="ECO:0000313" key="5">
    <source>
        <dbReference type="Proteomes" id="UP000504634"/>
    </source>
</evidence>
<evidence type="ECO:0000259" key="4">
    <source>
        <dbReference type="SMART" id="SM00093"/>
    </source>
</evidence>